<evidence type="ECO:0000313" key="2">
    <source>
        <dbReference type="EMBL" id="MES1923073.1"/>
    </source>
</evidence>
<dbReference type="EMBL" id="JBDODL010004548">
    <property type="protein sequence ID" value="MES1923073.1"/>
    <property type="molecule type" value="Genomic_DNA"/>
</dbReference>
<gene>
    <name evidence="2" type="ORF">MHBO_004610</name>
</gene>
<comment type="caution">
    <text evidence="2">The sequence shown here is derived from an EMBL/GenBank/DDBJ whole genome shotgun (WGS) entry which is preliminary data.</text>
</comment>
<name>A0ABV2ATS7_9EUKA</name>
<evidence type="ECO:0000313" key="3">
    <source>
        <dbReference type="Proteomes" id="UP001439008"/>
    </source>
</evidence>
<feature type="coiled-coil region" evidence="1">
    <location>
        <begin position="102"/>
        <end position="129"/>
    </location>
</feature>
<protein>
    <submittedName>
        <fullName evidence="2">Uncharacterized protein</fullName>
    </submittedName>
</protein>
<accession>A0ABV2ATS7</accession>
<proteinExistence type="predicted"/>
<reference evidence="2 3" key="1">
    <citation type="journal article" date="2024" name="BMC Biol.">
        <title>Comparative genomics of Ascetosporea gives new insight into the evolutionary basis for animal parasitism in Rhizaria.</title>
        <authorList>
            <person name="Hiltunen Thoren M."/>
            <person name="Onut-Brannstrom I."/>
            <person name="Alfjorden A."/>
            <person name="Peckova H."/>
            <person name="Swords F."/>
            <person name="Hooper C."/>
            <person name="Holzer A.S."/>
            <person name="Bass D."/>
            <person name="Burki F."/>
        </authorList>
    </citation>
    <scope>NUCLEOTIDE SEQUENCE [LARGE SCALE GENOMIC DNA]</scope>
    <source>
        <strain evidence="2">20-A016</strain>
    </source>
</reference>
<sequence>MLNESKKGIYSPNYIVPNFESFSKQNGVRKEIFSKSQNLQNSKNKRHLYNDNVLLNGNSEIKSNIKIAKKLEILDQIESKTPVNLQLHTDFEQMNEDEKFRLHEELKVNQEIENELNNDDEEIREEQKRIVNAHGKIPVSNIEYFDKVHMLGELIKTMQQVLMENGKKGEWPNFGEMEGDPQSQNRARKPRFVAKVCRPEEIVLLPKVGEFGPGIETMELADDIKVWAKFLLLLKFC</sequence>
<organism evidence="2 3">
    <name type="scientific">Bonamia ostreae</name>
    <dbReference type="NCBI Taxonomy" id="126728"/>
    <lineage>
        <taxon>Eukaryota</taxon>
        <taxon>Sar</taxon>
        <taxon>Rhizaria</taxon>
        <taxon>Endomyxa</taxon>
        <taxon>Ascetosporea</taxon>
        <taxon>Haplosporida</taxon>
        <taxon>Bonamia</taxon>
    </lineage>
</organism>
<keyword evidence="1" id="KW-0175">Coiled coil</keyword>
<dbReference type="Proteomes" id="UP001439008">
    <property type="component" value="Unassembled WGS sequence"/>
</dbReference>
<evidence type="ECO:0000256" key="1">
    <source>
        <dbReference type="SAM" id="Coils"/>
    </source>
</evidence>
<keyword evidence="3" id="KW-1185">Reference proteome</keyword>